<dbReference type="InterPro" id="IPR002885">
    <property type="entry name" value="PPR_rpt"/>
</dbReference>
<dbReference type="PANTHER" id="PTHR47926:SF347">
    <property type="entry name" value="PENTATRICOPEPTIDE REPEAT-CONTAINING PROTEIN"/>
    <property type="match status" value="1"/>
</dbReference>
<gene>
    <name evidence="3" type="ORF">HAX54_007321</name>
</gene>
<evidence type="ECO:0000313" key="3">
    <source>
        <dbReference type="EMBL" id="MCD7468823.1"/>
    </source>
</evidence>
<evidence type="ECO:0008006" key="5">
    <source>
        <dbReference type="Google" id="ProtNLM"/>
    </source>
</evidence>
<dbReference type="PROSITE" id="PS51375">
    <property type="entry name" value="PPR"/>
    <property type="match status" value="1"/>
</dbReference>
<evidence type="ECO:0000256" key="2">
    <source>
        <dbReference type="PROSITE-ProRule" id="PRU00708"/>
    </source>
</evidence>
<dbReference type="Pfam" id="PF13041">
    <property type="entry name" value="PPR_2"/>
    <property type="match status" value="1"/>
</dbReference>
<dbReference type="EMBL" id="JACEIK010001376">
    <property type="protein sequence ID" value="MCD7468823.1"/>
    <property type="molecule type" value="Genomic_DNA"/>
</dbReference>
<dbReference type="PANTHER" id="PTHR47926">
    <property type="entry name" value="PENTATRICOPEPTIDE REPEAT-CONTAINING PROTEIN"/>
    <property type="match status" value="1"/>
</dbReference>
<dbReference type="NCBIfam" id="TIGR00756">
    <property type="entry name" value="PPR"/>
    <property type="match status" value="1"/>
</dbReference>
<protein>
    <recommendedName>
        <fullName evidence="5">Pentatricopeptide repeat-containing protein</fullName>
    </recommendedName>
</protein>
<proteinExistence type="predicted"/>
<feature type="repeat" description="PPR" evidence="2">
    <location>
        <begin position="31"/>
        <end position="66"/>
    </location>
</feature>
<comment type="caution">
    <text evidence="3">The sequence shown here is derived from an EMBL/GenBank/DDBJ whole genome shotgun (WGS) entry which is preliminary data.</text>
</comment>
<dbReference type="Gene3D" id="1.25.40.10">
    <property type="entry name" value="Tetratricopeptide repeat domain"/>
    <property type="match status" value="2"/>
</dbReference>
<evidence type="ECO:0000313" key="4">
    <source>
        <dbReference type="Proteomes" id="UP000823775"/>
    </source>
</evidence>
<evidence type="ECO:0000256" key="1">
    <source>
        <dbReference type="ARBA" id="ARBA00022737"/>
    </source>
</evidence>
<dbReference type="Pfam" id="PF01535">
    <property type="entry name" value="PPR"/>
    <property type="match status" value="2"/>
</dbReference>
<reference evidence="3 4" key="1">
    <citation type="journal article" date="2021" name="BMC Genomics">
        <title>Datura genome reveals duplications of psychoactive alkaloid biosynthetic genes and high mutation rate following tissue culture.</title>
        <authorList>
            <person name="Rajewski A."/>
            <person name="Carter-House D."/>
            <person name="Stajich J."/>
            <person name="Litt A."/>
        </authorList>
    </citation>
    <scope>NUCLEOTIDE SEQUENCE [LARGE SCALE GENOMIC DNA]</scope>
    <source>
        <strain evidence="3">AR-01</strain>
    </source>
</reference>
<dbReference type="Proteomes" id="UP000823775">
    <property type="component" value="Unassembled WGS sequence"/>
</dbReference>
<keyword evidence="4" id="KW-1185">Reference proteome</keyword>
<dbReference type="InterPro" id="IPR011990">
    <property type="entry name" value="TPR-like_helical_dom_sf"/>
</dbReference>
<accession>A0ABS8TCH4</accession>
<sequence length="399" mass="45298">MLVLGLYDGMYMKTENVDEGQKMFHEMEDKNVVTWTSLLFRSYSCNKLVDRALQVFHIMLVCGVKPNAFTFTTVLGVLADKCAAEKGIQVHGWLEATAGFEGMGKPGMKYLKERVTNWFIIANGFITSLKEIPVRLQEILRLMKDIVAWSAMLSGYAQKGDIEDLYSRAGMLDKAIALINEMPFPAGAIVWRTLLAASRVHRNVRACLGNLRLRISFLFSLKDSAKSSFLSISMLQLEGKRKTKVRKLMDVRKVKKEVGIAGLRLRTRPTHSWQDINRIQIMFFMAWKSEHKAILSRHCEKLISKNEKEGNSCQDSNDSITSKVVYALVVIIGEFKLFETTKSLCLIDNNQKDSCEWRFRFSLQLKDSQCLLSLAKTQKIYILSCASDSDTGTGNMKLQ</sequence>
<name>A0ABS8TCH4_DATST</name>
<organism evidence="3 4">
    <name type="scientific">Datura stramonium</name>
    <name type="common">Jimsonweed</name>
    <name type="synonym">Common thornapple</name>
    <dbReference type="NCBI Taxonomy" id="4076"/>
    <lineage>
        <taxon>Eukaryota</taxon>
        <taxon>Viridiplantae</taxon>
        <taxon>Streptophyta</taxon>
        <taxon>Embryophyta</taxon>
        <taxon>Tracheophyta</taxon>
        <taxon>Spermatophyta</taxon>
        <taxon>Magnoliopsida</taxon>
        <taxon>eudicotyledons</taxon>
        <taxon>Gunneridae</taxon>
        <taxon>Pentapetalae</taxon>
        <taxon>asterids</taxon>
        <taxon>lamiids</taxon>
        <taxon>Solanales</taxon>
        <taxon>Solanaceae</taxon>
        <taxon>Solanoideae</taxon>
        <taxon>Datureae</taxon>
        <taxon>Datura</taxon>
    </lineage>
</organism>
<keyword evidence="1" id="KW-0677">Repeat</keyword>
<dbReference type="InterPro" id="IPR046960">
    <property type="entry name" value="PPR_At4g14850-like_plant"/>
</dbReference>